<sequence>MKTTVITNVVIFTVDSRDTVIRNGTVIVQNGLIAAVGSKEAIPLPSDADEIIDGRGQMALLPGLIDSHNHSSLMRGVAEDLRLVDWLPIYDLEHRACNEEDAYHAARLTYLECLKNGTTTILDMYRFMHRSAEAAGELGLRVHLAPYAADVQPYDFFESTKANEKLINTHHMSQNGRIRVWMGLENLYYCSEDMYKAAILAQKEFGVGIHTHGCEQEEEEQSITRTFGKSTIDMLEQRGILGEKTLLAHCVWVNDDDIKKMAATGTNLAHCAISAAKLGCGVARIPLMLREGVNVSIGSDGVIDNNSMDLFQEMKFASLIQKATQRDASIMGAKQMLRMATINGAKSLNMENEIGSIETGKSADMILVNFFKPNLQPVFWNEQEETNLLWNLVFSAKGENVDTVMVQGDILVRHGLITKASETDIMLAAQKQGEDWMRRREQYKPVPAA</sequence>
<evidence type="ECO:0000313" key="4">
    <source>
        <dbReference type="EMBL" id="ATA19572.1"/>
    </source>
</evidence>
<accession>A0A250B0T6</accession>
<dbReference type="RefSeq" id="WP_095846175.1">
    <property type="nucleotide sequence ID" value="NZ_CP014136.1"/>
</dbReference>
<dbReference type="Gene3D" id="3.20.20.140">
    <property type="entry name" value="Metal-dependent hydrolases"/>
    <property type="match status" value="1"/>
</dbReference>
<evidence type="ECO:0000259" key="3">
    <source>
        <dbReference type="Pfam" id="PF01979"/>
    </source>
</evidence>
<name>A0A250B0T6_9GAMM</name>
<dbReference type="SUPFAM" id="SSF51338">
    <property type="entry name" value="Composite domain of metallo-dependent hydrolases"/>
    <property type="match status" value="1"/>
</dbReference>
<dbReference type="Pfam" id="PF01979">
    <property type="entry name" value="Amidohydro_1"/>
    <property type="match status" value="1"/>
</dbReference>
<dbReference type="EMBL" id="CP014136">
    <property type="protein sequence ID" value="ATA19572.1"/>
    <property type="molecule type" value="Genomic_DNA"/>
</dbReference>
<dbReference type="CDD" id="cd01298">
    <property type="entry name" value="ATZ_TRZ_like"/>
    <property type="match status" value="1"/>
</dbReference>
<keyword evidence="5" id="KW-1185">Reference proteome</keyword>
<dbReference type="GO" id="GO:0016810">
    <property type="term" value="F:hydrolase activity, acting on carbon-nitrogen (but not peptide) bonds"/>
    <property type="evidence" value="ECO:0007669"/>
    <property type="project" value="InterPro"/>
</dbReference>
<dbReference type="SUPFAM" id="SSF51556">
    <property type="entry name" value="Metallo-dependent hydrolases"/>
    <property type="match status" value="1"/>
</dbReference>
<gene>
    <name evidence="4" type="ORF">AWC35_09580</name>
</gene>
<dbReference type="InterPro" id="IPR050287">
    <property type="entry name" value="MTA/SAH_deaminase"/>
</dbReference>
<dbReference type="Gene3D" id="2.30.40.10">
    <property type="entry name" value="Urease, subunit C, domain 1"/>
    <property type="match status" value="1"/>
</dbReference>
<dbReference type="InterPro" id="IPR032466">
    <property type="entry name" value="Metal_Hydrolase"/>
</dbReference>
<evidence type="ECO:0000313" key="5">
    <source>
        <dbReference type="Proteomes" id="UP000217182"/>
    </source>
</evidence>
<evidence type="ECO:0000256" key="2">
    <source>
        <dbReference type="ARBA" id="ARBA00022801"/>
    </source>
</evidence>
<feature type="domain" description="Amidohydrolase-related" evidence="3">
    <location>
        <begin position="60"/>
        <end position="410"/>
    </location>
</feature>
<dbReference type="AlphaFoldDB" id="A0A250B0T6"/>
<proteinExistence type="inferred from homology"/>
<dbReference type="PANTHER" id="PTHR43794:SF11">
    <property type="entry name" value="AMIDOHYDROLASE-RELATED DOMAIN-CONTAINING PROTEIN"/>
    <property type="match status" value="1"/>
</dbReference>
<keyword evidence="2" id="KW-0378">Hydrolase</keyword>
<dbReference type="PANTHER" id="PTHR43794">
    <property type="entry name" value="AMINOHYDROLASE SSNA-RELATED"/>
    <property type="match status" value="1"/>
</dbReference>
<reference evidence="4 5" key="1">
    <citation type="submission" date="2016-01" db="EMBL/GenBank/DDBJ databases">
        <authorList>
            <person name="Oliw E.H."/>
        </authorList>
    </citation>
    <scope>NUCLEOTIDE SEQUENCE [LARGE SCALE GENOMIC DNA]</scope>
    <source>
        <strain evidence="4 5">FRB97</strain>
    </source>
</reference>
<dbReference type="KEGG" id="gqu:AWC35_09580"/>
<dbReference type="Proteomes" id="UP000217182">
    <property type="component" value="Chromosome"/>
</dbReference>
<evidence type="ECO:0000256" key="1">
    <source>
        <dbReference type="ARBA" id="ARBA00006745"/>
    </source>
</evidence>
<dbReference type="InterPro" id="IPR011059">
    <property type="entry name" value="Metal-dep_hydrolase_composite"/>
</dbReference>
<dbReference type="OrthoDB" id="9807210at2"/>
<protein>
    <submittedName>
        <fullName evidence="4">5-methylthioadenosine deaminase</fullName>
    </submittedName>
</protein>
<dbReference type="InterPro" id="IPR006680">
    <property type="entry name" value="Amidohydro-rel"/>
</dbReference>
<organism evidence="4 5">
    <name type="scientific">Gibbsiella quercinecans</name>
    <dbReference type="NCBI Taxonomy" id="929813"/>
    <lineage>
        <taxon>Bacteria</taxon>
        <taxon>Pseudomonadati</taxon>
        <taxon>Pseudomonadota</taxon>
        <taxon>Gammaproteobacteria</taxon>
        <taxon>Enterobacterales</taxon>
        <taxon>Yersiniaceae</taxon>
        <taxon>Gibbsiella</taxon>
    </lineage>
</organism>
<comment type="similarity">
    <text evidence="1">Belongs to the metallo-dependent hydrolases superfamily. ATZ/TRZ family.</text>
</comment>